<dbReference type="EMBL" id="JBDFQZ010000003">
    <property type="protein sequence ID" value="KAK9740678.1"/>
    <property type="molecule type" value="Genomic_DNA"/>
</dbReference>
<dbReference type="PANTHER" id="PTHR37610">
    <property type="entry name" value="CCHC-TYPE DOMAIN-CONTAINING PROTEIN"/>
    <property type="match status" value="1"/>
</dbReference>
<organism evidence="2 3">
    <name type="scientific">Saponaria officinalis</name>
    <name type="common">Common soapwort</name>
    <name type="synonym">Lychnis saponaria</name>
    <dbReference type="NCBI Taxonomy" id="3572"/>
    <lineage>
        <taxon>Eukaryota</taxon>
        <taxon>Viridiplantae</taxon>
        <taxon>Streptophyta</taxon>
        <taxon>Embryophyta</taxon>
        <taxon>Tracheophyta</taxon>
        <taxon>Spermatophyta</taxon>
        <taxon>Magnoliopsida</taxon>
        <taxon>eudicotyledons</taxon>
        <taxon>Gunneridae</taxon>
        <taxon>Pentapetalae</taxon>
        <taxon>Caryophyllales</taxon>
        <taxon>Caryophyllaceae</taxon>
        <taxon>Caryophylleae</taxon>
        <taxon>Saponaria</taxon>
    </lineage>
</organism>
<reference evidence="2" key="1">
    <citation type="submission" date="2024-03" db="EMBL/GenBank/DDBJ databases">
        <title>WGS assembly of Saponaria officinalis var. Norfolk2.</title>
        <authorList>
            <person name="Jenkins J."/>
            <person name="Shu S."/>
            <person name="Grimwood J."/>
            <person name="Barry K."/>
            <person name="Goodstein D."/>
            <person name="Schmutz J."/>
            <person name="Leebens-Mack J."/>
            <person name="Osbourn A."/>
        </authorList>
    </citation>
    <scope>NUCLEOTIDE SEQUENCE [LARGE SCALE GENOMIC DNA]</scope>
    <source>
        <strain evidence="2">JIC</strain>
    </source>
</reference>
<name>A0AAW1M3K7_SAPOF</name>
<keyword evidence="3" id="KW-1185">Reference proteome</keyword>
<comment type="caution">
    <text evidence="2">The sequence shown here is derived from an EMBL/GenBank/DDBJ whole genome shotgun (WGS) entry which is preliminary data.</text>
</comment>
<evidence type="ECO:0000313" key="3">
    <source>
        <dbReference type="Proteomes" id="UP001443914"/>
    </source>
</evidence>
<feature type="domain" description="Retrotransposon Copia-like N-terminal" evidence="1">
    <location>
        <begin position="32"/>
        <end position="76"/>
    </location>
</feature>
<dbReference type="AlphaFoldDB" id="A0AAW1M3K7"/>
<gene>
    <name evidence="2" type="ORF">RND81_03G053400</name>
</gene>
<sequence>MAAQNSGNSGNTVQNQHTTQTLDDPLFILSSNHPEVKLVAHNFEGSIFGNWKHSMLIALSAKNKLSFIDGTNPNPPSTNPTSKTWQRCSDLVFSWILNALSLEIADSVLYCDSAQSIWQELQDRYAQTNGTRLYFVY</sequence>
<evidence type="ECO:0000313" key="2">
    <source>
        <dbReference type="EMBL" id="KAK9740678.1"/>
    </source>
</evidence>
<accession>A0AAW1M3K7</accession>
<evidence type="ECO:0000259" key="1">
    <source>
        <dbReference type="Pfam" id="PF14244"/>
    </source>
</evidence>
<protein>
    <recommendedName>
        <fullName evidence="1">Retrotransposon Copia-like N-terminal domain-containing protein</fullName>
    </recommendedName>
</protein>
<proteinExistence type="predicted"/>
<dbReference type="InterPro" id="IPR029472">
    <property type="entry name" value="Copia-like_N"/>
</dbReference>
<dbReference type="Pfam" id="PF14244">
    <property type="entry name" value="Retrotran_gag_3"/>
    <property type="match status" value="1"/>
</dbReference>
<dbReference type="PANTHER" id="PTHR37610:SF6">
    <property type="entry name" value="GAG-POLYPEPTIDE OF LTR COPIA-TYPE-RELATED"/>
    <property type="match status" value="1"/>
</dbReference>
<dbReference type="Proteomes" id="UP001443914">
    <property type="component" value="Unassembled WGS sequence"/>
</dbReference>